<sequence length="422" mass="49326">MTKKMPVEWTRLDNAAKIFPPTTNEKDTKVFRFVCELKDDIEQKSLQEALDKTMVLFPFYRSVLRRGVFWYYFESTDIKPVVMEEHKLPCSMLYHHNRRNLLFEVTYYKKRINLEVYHSLTDGTGALGFLKTLLYYYIIIKYKEDFGDKLPTLDYDASISQKMDDSFLKNYNGDQIPKRFKLTKAYHIMGRRSIDNRLKVIEGVMPVKEVIDLAHRYDTTMTIYLTALFLKAIHQEMPLRSRRYPVVLSVPVNLRTYFPSVTARNFFTTINIRYNFSKMGDDLEDILKEVKEGFARELTQDKLREHMNRLSALEHNAFMRVVPLFLKDVVLRFANFLNDRGITAALSNVGKVNVTEELSTYIHMFDCFTSAKRPQICICSFGNNLVISFASPFVGTDIQKNFFRMLSQEGISITVASNTKEV</sequence>
<evidence type="ECO:0008006" key="3">
    <source>
        <dbReference type="Google" id="ProtNLM"/>
    </source>
</evidence>
<dbReference type="RefSeq" id="WP_197660303.1">
    <property type="nucleotide sequence ID" value="NZ_JAEAGR010000003.1"/>
</dbReference>
<gene>
    <name evidence="1" type="ORF">I5677_04120</name>
</gene>
<protein>
    <recommendedName>
        <fullName evidence="3">Alcohol acetyltransferase</fullName>
    </recommendedName>
</protein>
<reference evidence="1" key="1">
    <citation type="submission" date="2020-12" db="EMBL/GenBank/DDBJ databases">
        <title>M. sibirica DSM 26468T genome.</title>
        <authorList>
            <person name="Thieme N."/>
            <person name="Rettenmaier R."/>
            <person name="Zverlov V."/>
            <person name="Liebl W."/>
        </authorList>
    </citation>
    <scope>NUCLEOTIDE SEQUENCE</scope>
    <source>
        <strain evidence="1">DSM 26468</strain>
    </source>
</reference>
<keyword evidence="2" id="KW-1185">Reference proteome</keyword>
<evidence type="ECO:0000313" key="1">
    <source>
        <dbReference type="EMBL" id="MBH1940081.1"/>
    </source>
</evidence>
<evidence type="ECO:0000313" key="2">
    <source>
        <dbReference type="Proteomes" id="UP000623269"/>
    </source>
</evidence>
<dbReference type="AlphaFoldDB" id="A0A8J7H5E4"/>
<proteinExistence type="predicted"/>
<accession>A0A8J7H5E4</accession>
<name>A0A8J7H5E4_9FIRM</name>
<organism evidence="1 2">
    <name type="scientific">Mobilitalea sibirica</name>
    <dbReference type="NCBI Taxonomy" id="1462919"/>
    <lineage>
        <taxon>Bacteria</taxon>
        <taxon>Bacillati</taxon>
        <taxon>Bacillota</taxon>
        <taxon>Clostridia</taxon>
        <taxon>Lachnospirales</taxon>
        <taxon>Lachnospiraceae</taxon>
        <taxon>Mobilitalea</taxon>
    </lineage>
</organism>
<comment type="caution">
    <text evidence="1">The sequence shown here is derived from an EMBL/GenBank/DDBJ whole genome shotgun (WGS) entry which is preliminary data.</text>
</comment>
<dbReference type="Proteomes" id="UP000623269">
    <property type="component" value="Unassembled WGS sequence"/>
</dbReference>
<dbReference type="EMBL" id="JAEAGR010000003">
    <property type="protein sequence ID" value="MBH1940081.1"/>
    <property type="molecule type" value="Genomic_DNA"/>
</dbReference>